<sequence>MHWGAVLDPRFFVLGQCAWTLATTRALNVTVDNTDPHITYIPPACNVTLNPASTAACTSSWQILRSANASGGSITSTSGPTVGGGDLIPQLFLTVRALSLFINTSSSSTAIANISLSTSDPVISITTLVNTSVGVISAIGLHEDEDTTLAITFVVTDQPTRLDIDSITIEASDNNTTPVVSPSLPPSASLPTSSATSSPTQPSNSRTTHSSGDIAAEVLGAVLGAVLLTLGFGTLVYFRRKRHRRPTDVSVE</sequence>
<dbReference type="STRING" id="5627.A0A1C7MB60"/>
<keyword evidence="2" id="KW-0472">Membrane</keyword>
<evidence type="ECO:0000256" key="3">
    <source>
        <dbReference type="SAM" id="SignalP"/>
    </source>
</evidence>
<reference evidence="4 5" key="1">
    <citation type="submission" date="2016-03" db="EMBL/GenBank/DDBJ databases">
        <title>Whole genome sequencing of Grifola frondosa 9006-11.</title>
        <authorList>
            <person name="Min B."/>
            <person name="Park H."/>
            <person name="Kim J.-G."/>
            <person name="Cho H."/>
            <person name="Oh Y.-L."/>
            <person name="Kong W.-S."/>
            <person name="Choi I.-G."/>
        </authorList>
    </citation>
    <scope>NUCLEOTIDE SEQUENCE [LARGE SCALE GENOMIC DNA]</scope>
    <source>
        <strain evidence="4 5">9006-11</strain>
    </source>
</reference>
<organism evidence="4 5">
    <name type="scientific">Grifola frondosa</name>
    <name type="common">Maitake</name>
    <name type="synonym">Polyporus frondosus</name>
    <dbReference type="NCBI Taxonomy" id="5627"/>
    <lineage>
        <taxon>Eukaryota</taxon>
        <taxon>Fungi</taxon>
        <taxon>Dikarya</taxon>
        <taxon>Basidiomycota</taxon>
        <taxon>Agaricomycotina</taxon>
        <taxon>Agaricomycetes</taxon>
        <taxon>Polyporales</taxon>
        <taxon>Grifolaceae</taxon>
        <taxon>Grifola</taxon>
    </lineage>
</organism>
<evidence type="ECO:0000313" key="4">
    <source>
        <dbReference type="EMBL" id="OBZ73847.1"/>
    </source>
</evidence>
<dbReference type="AlphaFoldDB" id="A0A1C7MB60"/>
<keyword evidence="2" id="KW-0812">Transmembrane</keyword>
<dbReference type="OMA" id="RSMIITV"/>
<feature type="chain" id="PRO_5008889039" evidence="3">
    <location>
        <begin position="27"/>
        <end position="252"/>
    </location>
</feature>
<evidence type="ECO:0000313" key="5">
    <source>
        <dbReference type="Proteomes" id="UP000092993"/>
    </source>
</evidence>
<feature type="transmembrane region" description="Helical" evidence="2">
    <location>
        <begin position="218"/>
        <end position="238"/>
    </location>
</feature>
<dbReference type="Proteomes" id="UP000092993">
    <property type="component" value="Unassembled WGS sequence"/>
</dbReference>
<protein>
    <submittedName>
        <fullName evidence="4">Uncharacterized protein</fullName>
    </submittedName>
</protein>
<keyword evidence="3" id="KW-0732">Signal</keyword>
<dbReference type="EMBL" id="LUGG01000006">
    <property type="protein sequence ID" value="OBZ73847.1"/>
    <property type="molecule type" value="Genomic_DNA"/>
</dbReference>
<feature type="region of interest" description="Disordered" evidence="1">
    <location>
        <begin position="173"/>
        <end position="210"/>
    </location>
</feature>
<gene>
    <name evidence="4" type="ORF">A0H81_06457</name>
</gene>
<accession>A0A1C7MB60</accession>
<feature type="compositionally biased region" description="Low complexity" evidence="1">
    <location>
        <begin position="175"/>
        <end position="205"/>
    </location>
</feature>
<dbReference type="CDD" id="cd12087">
    <property type="entry name" value="TM_EGFR-like"/>
    <property type="match status" value="1"/>
</dbReference>
<dbReference type="OrthoDB" id="3267422at2759"/>
<feature type="signal peptide" evidence="3">
    <location>
        <begin position="1"/>
        <end position="26"/>
    </location>
</feature>
<evidence type="ECO:0000256" key="1">
    <source>
        <dbReference type="SAM" id="MobiDB-lite"/>
    </source>
</evidence>
<name>A0A1C7MB60_GRIFR</name>
<keyword evidence="2" id="KW-1133">Transmembrane helix</keyword>
<proteinExistence type="predicted"/>
<keyword evidence="5" id="KW-1185">Reference proteome</keyword>
<evidence type="ECO:0000256" key="2">
    <source>
        <dbReference type="SAM" id="Phobius"/>
    </source>
</evidence>
<comment type="caution">
    <text evidence="4">The sequence shown here is derived from an EMBL/GenBank/DDBJ whole genome shotgun (WGS) entry which is preliminary data.</text>
</comment>